<evidence type="ECO:0000313" key="4">
    <source>
        <dbReference type="EMBL" id="TQM43779.1"/>
    </source>
</evidence>
<dbReference type="PROSITE" id="PS00061">
    <property type="entry name" value="ADH_SHORT"/>
    <property type="match status" value="1"/>
</dbReference>
<evidence type="ECO:0000256" key="2">
    <source>
        <dbReference type="ARBA" id="ARBA00023002"/>
    </source>
</evidence>
<sequence>MRGRTVLVTGAAAGIGRAVALAVAARGAAVVALDLDAAAADVVAREARAAGAPAALGVACDVASEPAVLAAFDAADAIGTPDAVFANAGIEQNAPLAEFETGAWWRVLEVNLGGVFLTCREAVRRLTAAGRGGSIVCTASPAAFVGFAGGGNSAYAASKGGVAAFVRSIALDCAPQGIRVNSVVPGATETAMLLTGVPARARPATAARIRSAAAEQVPLGRLAGPEEIAAAVVWLLSDESSYVTGTHLVCDGGLMAKSANDF</sequence>
<dbReference type="Proteomes" id="UP000319818">
    <property type="component" value="Unassembled WGS sequence"/>
</dbReference>
<comment type="caution">
    <text evidence="4">The sequence shown here is derived from an EMBL/GenBank/DDBJ whole genome shotgun (WGS) entry which is preliminary data.</text>
</comment>
<dbReference type="InterPro" id="IPR002347">
    <property type="entry name" value="SDR_fam"/>
</dbReference>
<dbReference type="InterPro" id="IPR036291">
    <property type="entry name" value="NAD(P)-bd_dom_sf"/>
</dbReference>
<keyword evidence="2" id="KW-0560">Oxidoreductase</keyword>
<evidence type="ECO:0000313" key="5">
    <source>
        <dbReference type="Proteomes" id="UP000319818"/>
    </source>
</evidence>
<dbReference type="GO" id="GO:0016616">
    <property type="term" value="F:oxidoreductase activity, acting on the CH-OH group of donors, NAD or NADP as acceptor"/>
    <property type="evidence" value="ECO:0007669"/>
    <property type="project" value="TreeGrafter"/>
</dbReference>
<dbReference type="PANTHER" id="PTHR42760">
    <property type="entry name" value="SHORT-CHAIN DEHYDROGENASES/REDUCTASES FAMILY MEMBER"/>
    <property type="match status" value="1"/>
</dbReference>
<dbReference type="OrthoDB" id="20590at2"/>
<proteinExistence type="inferred from homology"/>
<organism evidence="4 5">
    <name type="scientific">Pseudonocardia cypriaca</name>
    <dbReference type="NCBI Taxonomy" id="882449"/>
    <lineage>
        <taxon>Bacteria</taxon>
        <taxon>Bacillati</taxon>
        <taxon>Actinomycetota</taxon>
        <taxon>Actinomycetes</taxon>
        <taxon>Pseudonocardiales</taxon>
        <taxon>Pseudonocardiaceae</taxon>
        <taxon>Pseudonocardia</taxon>
    </lineage>
</organism>
<dbReference type="PRINTS" id="PR00080">
    <property type="entry name" value="SDRFAMILY"/>
</dbReference>
<evidence type="ECO:0000256" key="3">
    <source>
        <dbReference type="SAM" id="SignalP"/>
    </source>
</evidence>
<dbReference type="SUPFAM" id="SSF51735">
    <property type="entry name" value="NAD(P)-binding Rossmann-fold domains"/>
    <property type="match status" value="1"/>
</dbReference>
<dbReference type="Pfam" id="PF13561">
    <property type="entry name" value="adh_short_C2"/>
    <property type="match status" value="1"/>
</dbReference>
<dbReference type="EMBL" id="VFPH01000001">
    <property type="protein sequence ID" value="TQM43779.1"/>
    <property type="molecule type" value="Genomic_DNA"/>
</dbReference>
<comment type="similarity">
    <text evidence="1">Belongs to the short-chain dehydrogenases/reductases (SDR) family.</text>
</comment>
<dbReference type="FunFam" id="3.40.50.720:FF:000084">
    <property type="entry name" value="Short-chain dehydrogenase reductase"/>
    <property type="match status" value="1"/>
</dbReference>
<dbReference type="Gene3D" id="3.40.50.720">
    <property type="entry name" value="NAD(P)-binding Rossmann-like Domain"/>
    <property type="match status" value="1"/>
</dbReference>
<gene>
    <name evidence="4" type="ORF">FB388_1130</name>
</gene>
<keyword evidence="5" id="KW-1185">Reference proteome</keyword>
<reference evidence="4 5" key="1">
    <citation type="submission" date="2019-06" db="EMBL/GenBank/DDBJ databases">
        <title>Sequencing the genomes of 1000 actinobacteria strains.</title>
        <authorList>
            <person name="Klenk H.-P."/>
        </authorList>
    </citation>
    <scope>NUCLEOTIDE SEQUENCE [LARGE SCALE GENOMIC DNA]</scope>
    <source>
        <strain evidence="4 5">DSM 45511</strain>
    </source>
</reference>
<name>A0A543GCG7_9PSEU</name>
<dbReference type="PRINTS" id="PR00081">
    <property type="entry name" value="GDHRDH"/>
</dbReference>
<feature type="chain" id="PRO_5039171256" evidence="3">
    <location>
        <begin position="25"/>
        <end position="262"/>
    </location>
</feature>
<protein>
    <submittedName>
        <fullName evidence="4">3-oxoacyl-[acyl-carrier protein] reductase</fullName>
    </submittedName>
</protein>
<keyword evidence="3" id="KW-0732">Signal</keyword>
<evidence type="ECO:0000256" key="1">
    <source>
        <dbReference type="ARBA" id="ARBA00006484"/>
    </source>
</evidence>
<accession>A0A543GCG7</accession>
<feature type="signal peptide" evidence="3">
    <location>
        <begin position="1"/>
        <end position="24"/>
    </location>
</feature>
<dbReference type="InterPro" id="IPR020904">
    <property type="entry name" value="Sc_DH/Rdtase_CS"/>
</dbReference>
<dbReference type="AlphaFoldDB" id="A0A543GCG7"/>
<dbReference type="RefSeq" id="WP_142097812.1">
    <property type="nucleotide sequence ID" value="NZ_VFPH01000001.1"/>
</dbReference>